<evidence type="ECO:0000313" key="1">
    <source>
        <dbReference type="EMBL" id="KIG19418.1"/>
    </source>
</evidence>
<organism evidence="1 2">
    <name type="scientific">Enhygromyxa salina</name>
    <dbReference type="NCBI Taxonomy" id="215803"/>
    <lineage>
        <taxon>Bacteria</taxon>
        <taxon>Pseudomonadati</taxon>
        <taxon>Myxococcota</taxon>
        <taxon>Polyangia</taxon>
        <taxon>Nannocystales</taxon>
        <taxon>Nannocystaceae</taxon>
        <taxon>Enhygromyxa</taxon>
    </lineage>
</organism>
<sequence>MDLGQGDRVGKGWVEVVIGIGGRERGSARASLSRWWIVVMV</sequence>
<reference evidence="1 2" key="1">
    <citation type="submission" date="2014-12" db="EMBL/GenBank/DDBJ databases">
        <title>Genome assembly of Enhygromyxa salina DSM 15201.</title>
        <authorList>
            <person name="Sharma G."/>
            <person name="Subramanian S."/>
        </authorList>
    </citation>
    <scope>NUCLEOTIDE SEQUENCE [LARGE SCALE GENOMIC DNA]</scope>
    <source>
        <strain evidence="1 2">DSM 15201</strain>
    </source>
</reference>
<dbReference type="EMBL" id="JMCC02000002">
    <property type="protein sequence ID" value="KIG19418.1"/>
    <property type="molecule type" value="Genomic_DNA"/>
</dbReference>
<protein>
    <submittedName>
        <fullName evidence="1">Uncharacterized protein</fullName>
    </submittedName>
</protein>
<name>A0A0C2A7D7_9BACT</name>
<proteinExistence type="predicted"/>
<dbReference type="Proteomes" id="UP000031599">
    <property type="component" value="Unassembled WGS sequence"/>
</dbReference>
<gene>
    <name evidence="1" type="ORF">DB30_02699</name>
</gene>
<accession>A0A0C2A7D7</accession>
<comment type="caution">
    <text evidence="1">The sequence shown here is derived from an EMBL/GenBank/DDBJ whole genome shotgun (WGS) entry which is preliminary data.</text>
</comment>
<evidence type="ECO:0000313" key="2">
    <source>
        <dbReference type="Proteomes" id="UP000031599"/>
    </source>
</evidence>
<dbReference type="AlphaFoldDB" id="A0A0C2A7D7"/>